<evidence type="ECO:0000256" key="11">
    <source>
        <dbReference type="RuleBase" id="RU363000"/>
    </source>
</evidence>
<dbReference type="PANTHER" id="PTHR15415:SF7">
    <property type="entry name" value="MICOS COMPLEX SUBUNIT MIC60"/>
    <property type="match status" value="1"/>
</dbReference>
<dbReference type="OMA" id="RESDWQK"/>
<dbReference type="RefSeq" id="XP_016291555.1">
    <property type="nucleotide sequence ID" value="XM_016438006.1"/>
</dbReference>
<dbReference type="eggNOG" id="KOG1854">
    <property type="taxonomic scope" value="Eukaryota"/>
</dbReference>
<dbReference type="AlphaFoldDB" id="V5E8F6"/>
<feature type="region of interest" description="Disordered" evidence="13">
    <location>
        <begin position="281"/>
        <end position="301"/>
    </location>
</feature>
<dbReference type="PANTHER" id="PTHR15415">
    <property type="entry name" value="MITOFILIN"/>
    <property type="match status" value="1"/>
</dbReference>
<comment type="similarity">
    <text evidence="2 11">Belongs to the MICOS complex subunit Mic60 family.</text>
</comment>
<name>V5E8F6_KALBG</name>
<dbReference type="EMBL" id="KI545873">
    <property type="protein sequence ID" value="EST06566.1"/>
    <property type="molecule type" value="Genomic_DNA"/>
</dbReference>
<evidence type="ECO:0000256" key="4">
    <source>
        <dbReference type="ARBA" id="ARBA00022692"/>
    </source>
</evidence>
<evidence type="ECO:0000256" key="13">
    <source>
        <dbReference type="SAM" id="MobiDB-lite"/>
    </source>
</evidence>
<sequence length="683" mass="73933">MMNRAAALRRAAALTPSSAARSRTVNGARSYATAADGTSRSGLGRFFAISTVGATLFYGISTVAALNNDRYHHFFVESIPGGERIIDYLDTHDVGQEIKNINLGGYGDKAIDVTKTAYGSVSGAVERVLNGDAAPAGIDARDARLRVAEARDTVKGEADKLAQKLKSGASKVEDEAESALKTVQDKTTELVNRAKAAAERAEAKVRGEAAEVKQDGRGVLQRAIDSVQVQTDIGANTKAAPTKSASTGTGPKEQVKETYTGELPVNHEPPVGYAAPRLDRGLKAPEKPNARLRPDPEAPKLPLLAPSIKSLSASEPMIAQLAGTIDELTTFLKETPSSGAVAKGVIENAQVDLERLSQRLEAIKRQEAKRVEDSLAAQAKRYEAQISKQSEEAANKLTSRESDWQKSFEEERTKQMSQFKEKLEKELATQSEIINERLKEEVIAQGIELQRRWMKDIKTKVEEERGGRLAKLDELATELKSLEKVSLDNSSVLDENVSVHTLWTAVRAVQHALDDASATKVPFAEQLRVLKGTSKAREDPVLSAAIEALDASGAADTGVESLTTLKQWFDNKVGPRLRQVSLVPSPETAGVLSHLASAALSPILFHKKGLVQGEDVPSVLARAEYYLDRKDLDSATRELNQLKGWPKLLASDWLAASRKRLEVQQALEVVQTEASLASLMVSA</sequence>
<evidence type="ECO:0000313" key="15">
    <source>
        <dbReference type="Proteomes" id="UP000019377"/>
    </source>
</evidence>
<evidence type="ECO:0000256" key="7">
    <source>
        <dbReference type="ARBA" id="ARBA00023054"/>
    </source>
</evidence>
<evidence type="ECO:0000256" key="5">
    <source>
        <dbReference type="ARBA" id="ARBA00022792"/>
    </source>
</evidence>
<evidence type="ECO:0000256" key="6">
    <source>
        <dbReference type="ARBA" id="ARBA00022989"/>
    </source>
</evidence>
<dbReference type="GO" id="GO:0042407">
    <property type="term" value="P:cristae formation"/>
    <property type="evidence" value="ECO:0007669"/>
    <property type="project" value="TreeGrafter"/>
</dbReference>
<evidence type="ECO:0000313" key="14">
    <source>
        <dbReference type="EMBL" id="EST06566.1"/>
    </source>
</evidence>
<dbReference type="GeneID" id="27420684"/>
<evidence type="ECO:0000256" key="1">
    <source>
        <dbReference type="ARBA" id="ARBA00004434"/>
    </source>
</evidence>
<feature type="coiled-coil region" evidence="12">
    <location>
        <begin position="346"/>
        <end position="392"/>
    </location>
</feature>
<dbReference type="InterPro" id="IPR019133">
    <property type="entry name" value="MIC60"/>
</dbReference>
<keyword evidence="8 11" id="KW-0496">Mitochondrion</keyword>
<evidence type="ECO:0000256" key="2">
    <source>
        <dbReference type="ARBA" id="ARBA00010877"/>
    </source>
</evidence>
<keyword evidence="7 12" id="KW-0175">Coiled coil</keyword>
<feature type="compositionally biased region" description="Basic and acidic residues" evidence="13">
    <location>
        <begin position="281"/>
        <end position="298"/>
    </location>
</feature>
<keyword evidence="15" id="KW-1185">Reference proteome</keyword>
<keyword evidence="5 11" id="KW-0999">Mitochondrion inner membrane</keyword>
<keyword evidence="6" id="KW-1133">Transmembrane helix</keyword>
<feature type="region of interest" description="Disordered" evidence="13">
    <location>
        <begin position="235"/>
        <end position="255"/>
    </location>
</feature>
<dbReference type="Pfam" id="PF09731">
    <property type="entry name" value="Mitofilin"/>
    <property type="match status" value="1"/>
</dbReference>
<organism evidence="14 15">
    <name type="scientific">Kalmanozyma brasiliensis (strain GHG001)</name>
    <name type="common">Yeast</name>
    <name type="synonym">Pseudozyma brasiliensis</name>
    <dbReference type="NCBI Taxonomy" id="1365824"/>
    <lineage>
        <taxon>Eukaryota</taxon>
        <taxon>Fungi</taxon>
        <taxon>Dikarya</taxon>
        <taxon>Basidiomycota</taxon>
        <taxon>Ustilaginomycotina</taxon>
        <taxon>Ustilaginomycetes</taxon>
        <taxon>Ustilaginales</taxon>
        <taxon>Ustilaginaceae</taxon>
        <taxon>Kalmanozyma</taxon>
    </lineage>
</organism>
<keyword evidence="9" id="KW-0472">Membrane</keyword>
<feature type="coiled-coil region" evidence="12">
    <location>
        <begin position="184"/>
        <end position="211"/>
    </location>
</feature>
<gene>
    <name evidence="14" type="ORF">PSEUBRA_SCAF3g04069</name>
</gene>
<evidence type="ECO:0000256" key="12">
    <source>
        <dbReference type="SAM" id="Coils"/>
    </source>
</evidence>
<dbReference type="GO" id="GO:0061617">
    <property type="term" value="C:MICOS complex"/>
    <property type="evidence" value="ECO:0007669"/>
    <property type="project" value="TreeGrafter"/>
</dbReference>
<dbReference type="Proteomes" id="UP000019377">
    <property type="component" value="Unassembled WGS sequence"/>
</dbReference>
<dbReference type="HOGENOM" id="CLU_008024_1_1_1"/>
<proteinExistence type="inferred from homology"/>
<evidence type="ECO:0000256" key="8">
    <source>
        <dbReference type="ARBA" id="ARBA00023128"/>
    </source>
</evidence>
<accession>V5E8F6</accession>
<dbReference type="OrthoDB" id="10261039at2759"/>
<comment type="function">
    <text evidence="10">Component of the MICOS complex, a large protein complex of the mitochondrial inner membrane that plays crucial roles in the maintenance of crista junctions, inner membrane architecture, and formation of contact sites to the outer membrane. Plays a role in keeping cristae membranes connected to the inner boundary membrane. Also promotes protein import via the mitochondrial intermembrane space assembly (MIA) pathway.</text>
</comment>
<comment type="subcellular location">
    <subcellularLocation>
        <location evidence="1 11">Mitochondrion inner membrane</location>
        <topology evidence="1 11">Single-pass membrane protein</topology>
    </subcellularLocation>
</comment>
<dbReference type="STRING" id="1365824.V5E8F6"/>
<evidence type="ECO:0000256" key="9">
    <source>
        <dbReference type="ARBA" id="ARBA00023136"/>
    </source>
</evidence>
<evidence type="ECO:0000256" key="10">
    <source>
        <dbReference type="ARBA" id="ARBA00025571"/>
    </source>
</evidence>
<keyword evidence="4 11" id="KW-0812">Transmembrane</keyword>
<reference evidence="15" key="1">
    <citation type="journal article" date="2013" name="Genome Announc.">
        <title>Draft genome sequence of Pseudozyma brasiliensis sp. nov. strain GHG001, a high producer of endo-1,4-xylanase isolated from an insect pest of sugarcane.</title>
        <authorList>
            <person name="Oliveira J.V.D.C."/>
            <person name="dos Santos R.A.C."/>
            <person name="Borges T.A."/>
            <person name="Riano-Pachon D.M."/>
            <person name="Goldman G.H."/>
        </authorList>
    </citation>
    <scope>NUCLEOTIDE SEQUENCE [LARGE SCALE GENOMIC DNA]</scope>
    <source>
        <strain evidence="15">GHG001</strain>
    </source>
</reference>
<evidence type="ECO:0000256" key="3">
    <source>
        <dbReference type="ARBA" id="ARBA00018116"/>
    </source>
</evidence>
<comment type="subunit">
    <text evidence="11">Component of the mitochondrial contact site and cristae organizing system (MICOS) complex.</text>
</comment>
<protein>
    <recommendedName>
        <fullName evidence="3 11">MICOS complex subunit MIC60</fullName>
    </recommendedName>
    <alternativeName>
        <fullName evidence="11">Mitofilin</fullName>
    </alternativeName>
</protein>